<name>A0ACC2LAK7_PERAE</name>
<keyword evidence="2" id="KW-1185">Reference proteome</keyword>
<protein>
    <submittedName>
        <fullName evidence="1">Uncharacterized protein</fullName>
    </submittedName>
</protein>
<evidence type="ECO:0000313" key="2">
    <source>
        <dbReference type="Proteomes" id="UP001234297"/>
    </source>
</evidence>
<sequence length="39" mass="4336">MFSERKEDSSLNLSQAVGFGPQPPPTFMSGLFRSLANKY</sequence>
<reference evidence="1 2" key="1">
    <citation type="journal article" date="2022" name="Hortic Res">
        <title>A haplotype resolved chromosomal level avocado genome allows analysis of novel avocado genes.</title>
        <authorList>
            <person name="Nath O."/>
            <person name="Fletcher S.J."/>
            <person name="Hayward A."/>
            <person name="Shaw L.M."/>
            <person name="Masouleh A.K."/>
            <person name="Furtado A."/>
            <person name="Henry R.J."/>
            <person name="Mitter N."/>
        </authorList>
    </citation>
    <scope>NUCLEOTIDE SEQUENCE [LARGE SCALE GENOMIC DNA]</scope>
    <source>
        <strain evidence="2">cv. Hass</strain>
    </source>
</reference>
<accession>A0ACC2LAK7</accession>
<comment type="caution">
    <text evidence="1">The sequence shown here is derived from an EMBL/GenBank/DDBJ whole genome shotgun (WGS) entry which is preliminary data.</text>
</comment>
<dbReference type="EMBL" id="CM056815">
    <property type="protein sequence ID" value="KAJ8630107.1"/>
    <property type="molecule type" value="Genomic_DNA"/>
</dbReference>
<gene>
    <name evidence="1" type="ORF">MRB53_023430</name>
</gene>
<proteinExistence type="predicted"/>
<dbReference type="Proteomes" id="UP001234297">
    <property type="component" value="Chromosome 7"/>
</dbReference>
<organism evidence="1 2">
    <name type="scientific">Persea americana</name>
    <name type="common">Avocado</name>
    <dbReference type="NCBI Taxonomy" id="3435"/>
    <lineage>
        <taxon>Eukaryota</taxon>
        <taxon>Viridiplantae</taxon>
        <taxon>Streptophyta</taxon>
        <taxon>Embryophyta</taxon>
        <taxon>Tracheophyta</taxon>
        <taxon>Spermatophyta</taxon>
        <taxon>Magnoliopsida</taxon>
        <taxon>Magnoliidae</taxon>
        <taxon>Laurales</taxon>
        <taxon>Lauraceae</taxon>
        <taxon>Persea</taxon>
    </lineage>
</organism>
<evidence type="ECO:0000313" key="1">
    <source>
        <dbReference type="EMBL" id="KAJ8630107.1"/>
    </source>
</evidence>